<evidence type="ECO:0000313" key="4">
    <source>
        <dbReference type="EMBL" id="PIY19401.1"/>
    </source>
</evidence>
<dbReference type="Gene3D" id="3.40.50.720">
    <property type="entry name" value="NAD(P)-binding Rossmann-like Domain"/>
    <property type="match status" value="2"/>
</dbReference>
<organism evidence="4 5">
    <name type="scientific">Candidatus Desantisbacteria bacterium CG_4_10_14_3_um_filter_40_18</name>
    <dbReference type="NCBI Taxonomy" id="1974544"/>
    <lineage>
        <taxon>Bacteria</taxon>
        <taxon>Candidatus Desantisiibacteriota</taxon>
    </lineage>
</organism>
<accession>A0A2M7P150</accession>
<name>A0A2M7P150_9BACT</name>
<dbReference type="Pfam" id="PF22725">
    <property type="entry name" value="GFO_IDH_MocA_C3"/>
    <property type="match status" value="1"/>
</dbReference>
<sequence length="585" mass="64880">KIPEEVSFEDASFTTVGAIALHGVRQAQVSVGENIAVIGLGLLGQLTIQILKAAGCQVLGIDIDAQKVELAKELGADMSVIRGRDEIKNMAANFSYGYGVDGVIITASAATNDPIVLAGEICRDRGRVIVVGAVNMDVPRENYYMKELNLILSRSYGPGRYDKIYEEKGLDYPVGYVRWTEQRNMEGFLRLIAQGQINMDKIITHRFKMEDAVSAYNMISSGKKRIMGIVIDYGEDISVQESRIVLEHKEYSNIKKERIIFGFIGAGSFAQGFLLPHFKKIAELKGVVTGTGPNAKTVAKRFGFQYCTNRAEDVFEDKDINTIAIATRHNTHVSMVINGLKNGKIIFVEKPLALSIDELKEIITIQQETNGQLMVGFNRRFSPLIKKTKEFFQDRTGRLIMHYRVNAGFIPKNNWMQDSEEGGERIIGEGCHFVDLLQYISGSEPETVYAVSLPIDGGGVIANDNTAVTIVFKDGSIGTIHYIACGDSSFSKERIEIFGNGSVAVIDNFISGLFVKNGKTKECKLKQIDKGHKEEVFCFGKAVKKGEKMPIPFREIVVATFVTFKIMESLKKREAVRIDMSELGM</sequence>
<comment type="caution">
    <text evidence="4">The sequence shown here is derived from an EMBL/GenBank/DDBJ whole genome shotgun (WGS) entry which is preliminary data.</text>
</comment>
<dbReference type="Gene3D" id="3.90.180.10">
    <property type="entry name" value="Medium-chain alcohol dehydrogenases, catalytic domain"/>
    <property type="match status" value="1"/>
</dbReference>
<reference evidence="5" key="1">
    <citation type="submission" date="2017-09" db="EMBL/GenBank/DDBJ databases">
        <title>Depth-based differentiation of microbial function through sediment-hosted aquifers and enrichment of novel symbionts in the deep terrestrial subsurface.</title>
        <authorList>
            <person name="Probst A.J."/>
            <person name="Ladd B."/>
            <person name="Jarett J.K."/>
            <person name="Geller-Mcgrath D.E."/>
            <person name="Sieber C.M.K."/>
            <person name="Emerson J.B."/>
            <person name="Anantharaman K."/>
            <person name="Thomas B.C."/>
            <person name="Malmstrom R."/>
            <person name="Stieglmeier M."/>
            <person name="Klingl A."/>
            <person name="Woyke T."/>
            <person name="Ryan C.M."/>
            <person name="Banfield J.F."/>
        </authorList>
    </citation>
    <scope>NUCLEOTIDE SEQUENCE [LARGE SCALE GENOMIC DNA]</scope>
</reference>
<dbReference type="Gene3D" id="3.30.360.10">
    <property type="entry name" value="Dihydrodipicolinate Reductase, domain 2"/>
    <property type="match status" value="1"/>
</dbReference>
<dbReference type="GO" id="GO:0000166">
    <property type="term" value="F:nucleotide binding"/>
    <property type="evidence" value="ECO:0007669"/>
    <property type="project" value="InterPro"/>
</dbReference>
<dbReference type="EMBL" id="PFKI01000170">
    <property type="protein sequence ID" value="PIY19401.1"/>
    <property type="molecule type" value="Genomic_DNA"/>
</dbReference>
<dbReference type="AlphaFoldDB" id="A0A2M7P150"/>
<evidence type="ECO:0000259" key="1">
    <source>
        <dbReference type="Pfam" id="PF00107"/>
    </source>
</evidence>
<dbReference type="PANTHER" id="PTHR43377:SF1">
    <property type="entry name" value="BILIVERDIN REDUCTASE A"/>
    <property type="match status" value="1"/>
</dbReference>
<dbReference type="Proteomes" id="UP000231028">
    <property type="component" value="Unassembled WGS sequence"/>
</dbReference>
<dbReference type="Pfam" id="PF00107">
    <property type="entry name" value="ADH_zinc_N"/>
    <property type="match status" value="1"/>
</dbReference>
<evidence type="ECO:0000313" key="5">
    <source>
        <dbReference type="Proteomes" id="UP000231028"/>
    </source>
</evidence>
<dbReference type="InterPro" id="IPR055170">
    <property type="entry name" value="GFO_IDH_MocA-like_dom"/>
</dbReference>
<dbReference type="InterPro" id="IPR036291">
    <property type="entry name" value="NAD(P)-bd_dom_sf"/>
</dbReference>
<dbReference type="InterPro" id="IPR000683">
    <property type="entry name" value="Gfo/Idh/MocA-like_OxRdtase_N"/>
</dbReference>
<dbReference type="Pfam" id="PF01408">
    <property type="entry name" value="GFO_IDH_MocA"/>
    <property type="match status" value="1"/>
</dbReference>
<protein>
    <submittedName>
        <fullName evidence="4">Oxidoreductase</fullName>
    </submittedName>
</protein>
<dbReference type="SUPFAM" id="SSF55347">
    <property type="entry name" value="Glyceraldehyde-3-phosphate dehydrogenase-like, C-terminal domain"/>
    <property type="match status" value="1"/>
</dbReference>
<proteinExistence type="predicted"/>
<gene>
    <name evidence="4" type="ORF">COZ13_05545</name>
</gene>
<feature type="domain" description="GFO/IDH/MocA-like oxidoreductase" evidence="3">
    <location>
        <begin position="408"/>
        <end position="500"/>
    </location>
</feature>
<dbReference type="SUPFAM" id="SSF51735">
    <property type="entry name" value="NAD(P)-binding Rossmann-fold domains"/>
    <property type="match status" value="2"/>
</dbReference>
<evidence type="ECO:0000259" key="3">
    <source>
        <dbReference type="Pfam" id="PF22725"/>
    </source>
</evidence>
<dbReference type="InterPro" id="IPR013149">
    <property type="entry name" value="ADH-like_C"/>
</dbReference>
<feature type="domain" description="Gfo/Idh/MocA-like oxidoreductase N-terminal" evidence="2">
    <location>
        <begin position="261"/>
        <end position="377"/>
    </location>
</feature>
<feature type="non-terminal residue" evidence="4">
    <location>
        <position position="1"/>
    </location>
</feature>
<dbReference type="InterPro" id="IPR051450">
    <property type="entry name" value="Gfo/Idh/MocA_Oxidoreductases"/>
</dbReference>
<dbReference type="CDD" id="cd08255">
    <property type="entry name" value="2-desacetyl-2-hydroxyethyl_bacteriochlorophyllide_like"/>
    <property type="match status" value="1"/>
</dbReference>
<dbReference type="PANTHER" id="PTHR43377">
    <property type="entry name" value="BILIVERDIN REDUCTASE A"/>
    <property type="match status" value="1"/>
</dbReference>
<evidence type="ECO:0000259" key="2">
    <source>
        <dbReference type="Pfam" id="PF01408"/>
    </source>
</evidence>
<feature type="domain" description="Alcohol dehydrogenase-like C-terminal" evidence="1">
    <location>
        <begin position="43"/>
        <end position="162"/>
    </location>
</feature>